<proteinExistence type="predicted"/>
<sequence length="307" mass="35778">MSYESPIPGMSQNQSFIGPTQSIQALIPISVQRQRQRQNNIPDWFEQHVLDSIISPATRSLINLIWITEAFDHFNEGHFELPEHLCQVQPELLREWNRRNKGAGERVEASKTNSRKRGAEDTPGPVAKRENNHVPVTRERRAATIETIPPLRKYDAIYTVGEVDCGQIVYHHDLLNSLVLSFGDGDTMRGALSLGEFVHGLLFFEKRAQAPSVYRVPFTWRGRDRLWKRTYSGYTNKGWIQFLDNGSVKGWLDKFRIKFEGRREGDSWARVDYCARQFWWEWNHRYLPDEVEEMDDSSSSEDCDMEE</sequence>
<evidence type="ECO:0000313" key="2">
    <source>
        <dbReference type="EMBL" id="KAH7254799.1"/>
    </source>
</evidence>
<protein>
    <submittedName>
        <fullName evidence="2">Uncharacterized protein</fullName>
    </submittedName>
</protein>
<keyword evidence="3" id="KW-1185">Reference proteome</keyword>
<dbReference type="AlphaFoldDB" id="A0A9P9HE53"/>
<evidence type="ECO:0000256" key="1">
    <source>
        <dbReference type="SAM" id="MobiDB-lite"/>
    </source>
</evidence>
<feature type="compositionally biased region" description="Basic and acidic residues" evidence="1">
    <location>
        <begin position="99"/>
        <end position="109"/>
    </location>
</feature>
<reference evidence="2" key="1">
    <citation type="journal article" date="2021" name="Nat. Commun.">
        <title>Genetic determinants of endophytism in the Arabidopsis root mycobiome.</title>
        <authorList>
            <person name="Mesny F."/>
            <person name="Miyauchi S."/>
            <person name="Thiergart T."/>
            <person name="Pickel B."/>
            <person name="Atanasova L."/>
            <person name="Karlsson M."/>
            <person name="Huettel B."/>
            <person name="Barry K.W."/>
            <person name="Haridas S."/>
            <person name="Chen C."/>
            <person name="Bauer D."/>
            <person name="Andreopoulos W."/>
            <person name="Pangilinan J."/>
            <person name="LaButti K."/>
            <person name="Riley R."/>
            <person name="Lipzen A."/>
            <person name="Clum A."/>
            <person name="Drula E."/>
            <person name="Henrissat B."/>
            <person name="Kohler A."/>
            <person name="Grigoriev I.V."/>
            <person name="Martin F.M."/>
            <person name="Hacquard S."/>
        </authorList>
    </citation>
    <scope>NUCLEOTIDE SEQUENCE</scope>
    <source>
        <strain evidence="2">FSSC 5 MPI-SDFR-AT-0091</strain>
    </source>
</reference>
<comment type="caution">
    <text evidence="2">The sequence shown here is derived from an EMBL/GenBank/DDBJ whole genome shotgun (WGS) entry which is preliminary data.</text>
</comment>
<dbReference type="EMBL" id="JAGTJS010000010">
    <property type="protein sequence ID" value="KAH7254799.1"/>
    <property type="molecule type" value="Genomic_DNA"/>
</dbReference>
<accession>A0A9P9HE53</accession>
<organism evidence="2 3">
    <name type="scientific">Fusarium solani</name>
    <name type="common">Filamentous fungus</name>
    <dbReference type="NCBI Taxonomy" id="169388"/>
    <lineage>
        <taxon>Eukaryota</taxon>
        <taxon>Fungi</taxon>
        <taxon>Dikarya</taxon>
        <taxon>Ascomycota</taxon>
        <taxon>Pezizomycotina</taxon>
        <taxon>Sordariomycetes</taxon>
        <taxon>Hypocreomycetidae</taxon>
        <taxon>Hypocreales</taxon>
        <taxon>Nectriaceae</taxon>
        <taxon>Fusarium</taxon>
        <taxon>Fusarium solani species complex</taxon>
    </lineage>
</organism>
<dbReference type="Proteomes" id="UP000736672">
    <property type="component" value="Unassembled WGS sequence"/>
</dbReference>
<gene>
    <name evidence="2" type="ORF">B0J15DRAFT_559203</name>
</gene>
<evidence type="ECO:0000313" key="3">
    <source>
        <dbReference type="Proteomes" id="UP000736672"/>
    </source>
</evidence>
<feature type="region of interest" description="Disordered" evidence="1">
    <location>
        <begin position="99"/>
        <end position="138"/>
    </location>
</feature>
<feature type="compositionally biased region" description="Basic and acidic residues" evidence="1">
    <location>
        <begin position="127"/>
        <end position="138"/>
    </location>
</feature>
<name>A0A9P9HE53_FUSSL</name>
<dbReference type="OrthoDB" id="4121058at2759"/>